<protein>
    <submittedName>
        <fullName evidence="2">Uncharacterized protein</fullName>
    </submittedName>
</protein>
<feature type="compositionally biased region" description="Polar residues" evidence="1">
    <location>
        <begin position="1"/>
        <end position="13"/>
    </location>
</feature>
<accession>A0ABP9EN75</accession>
<sequence>MSRQLNRQPNQLPGTEALRTAVDAPQDGPSIDTDRARTESVLQIDALLRRYRPRPAV</sequence>
<comment type="caution">
    <text evidence="2">The sequence shown here is derived from an EMBL/GenBank/DDBJ whole genome shotgun (WGS) entry which is preliminary data.</text>
</comment>
<evidence type="ECO:0000313" key="3">
    <source>
        <dbReference type="Proteomes" id="UP001500457"/>
    </source>
</evidence>
<organism evidence="2 3">
    <name type="scientific">Actinomycetospora straminea</name>
    <dbReference type="NCBI Taxonomy" id="663607"/>
    <lineage>
        <taxon>Bacteria</taxon>
        <taxon>Bacillati</taxon>
        <taxon>Actinomycetota</taxon>
        <taxon>Actinomycetes</taxon>
        <taxon>Pseudonocardiales</taxon>
        <taxon>Pseudonocardiaceae</taxon>
        <taxon>Actinomycetospora</taxon>
    </lineage>
</organism>
<evidence type="ECO:0000256" key="1">
    <source>
        <dbReference type="SAM" id="MobiDB-lite"/>
    </source>
</evidence>
<gene>
    <name evidence="2" type="ORF">GCM10023203_36310</name>
</gene>
<dbReference type="RefSeq" id="WP_274233655.1">
    <property type="nucleotide sequence ID" value="NZ_BAABHQ010000010.1"/>
</dbReference>
<dbReference type="Proteomes" id="UP001500457">
    <property type="component" value="Unassembled WGS sequence"/>
</dbReference>
<proteinExistence type="predicted"/>
<reference evidence="3" key="1">
    <citation type="journal article" date="2019" name="Int. J. Syst. Evol. Microbiol.">
        <title>The Global Catalogue of Microorganisms (GCM) 10K type strain sequencing project: providing services to taxonomists for standard genome sequencing and annotation.</title>
        <authorList>
            <consortium name="The Broad Institute Genomics Platform"/>
            <consortium name="The Broad Institute Genome Sequencing Center for Infectious Disease"/>
            <person name="Wu L."/>
            <person name="Ma J."/>
        </authorList>
    </citation>
    <scope>NUCLEOTIDE SEQUENCE [LARGE SCALE GENOMIC DNA]</scope>
    <source>
        <strain evidence="3">JCM 17983</strain>
    </source>
</reference>
<name>A0ABP9EN75_9PSEU</name>
<keyword evidence="3" id="KW-1185">Reference proteome</keyword>
<dbReference type="EMBL" id="BAABHQ010000010">
    <property type="protein sequence ID" value="GAA4881628.1"/>
    <property type="molecule type" value="Genomic_DNA"/>
</dbReference>
<evidence type="ECO:0000313" key="2">
    <source>
        <dbReference type="EMBL" id="GAA4881628.1"/>
    </source>
</evidence>
<feature type="region of interest" description="Disordered" evidence="1">
    <location>
        <begin position="1"/>
        <end position="38"/>
    </location>
</feature>